<dbReference type="RefSeq" id="WP_208601796.1">
    <property type="nucleotide sequence ID" value="NZ_FOJS01000019.1"/>
</dbReference>
<dbReference type="GO" id="GO:0016757">
    <property type="term" value="F:glycosyltransferase activity"/>
    <property type="evidence" value="ECO:0007669"/>
    <property type="project" value="InterPro"/>
</dbReference>
<gene>
    <name evidence="4" type="ORF">SAMN05192569_101958</name>
</gene>
<dbReference type="SUPFAM" id="SSF53756">
    <property type="entry name" value="UDP-Glycosyltransferase/glycogen phosphorylase"/>
    <property type="match status" value="1"/>
</dbReference>
<dbReference type="PANTHER" id="PTHR46401">
    <property type="entry name" value="GLYCOSYLTRANSFERASE WBBK-RELATED"/>
    <property type="match status" value="1"/>
</dbReference>
<sequence length="365" mass="41842">MKNKIAIDVRMIDASGIGVYIQNILPNIINSLDNYHFYLLGDPNILLNYEWTQKSNVSIINLQSKIYSLSEQQHLVSKIPKDSVLFWSPHYIIPVFYKGKILVTVHDVFHLAKPEFVDGFHKRLYAKLMFKAVSKKADAIISVSYFTKNEFLKFVNKNQDNIYTIYNGVNNFWREFRDEDTDLNNSKSYIVYVGNVKPHKNLISLVKAFEKIKNEIPHNLVIIGKKEGFITGDQEVIKYAERLGDRIKFTGFVDNETLKRYIANAHALVFPSLYEGFGLPPLEAMACGCPVIVSNVASLPEVCGDAALYIDPYSSEDIAEKIKLLLSDDKLREELRRKGLERAKMFSWEKCAEETIKVIEEVLAK</sequence>
<name>A0A1I0TBE3_9BACL</name>
<dbReference type="STRING" id="186116.SAMN05192569_101958"/>
<dbReference type="Proteomes" id="UP000198650">
    <property type="component" value="Unassembled WGS sequence"/>
</dbReference>
<dbReference type="FunFam" id="3.40.50.2000:FF:000119">
    <property type="entry name" value="Glycosyl transferase group 1"/>
    <property type="match status" value="1"/>
</dbReference>
<evidence type="ECO:0000313" key="5">
    <source>
        <dbReference type="Proteomes" id="UP000198650"/>
    </source>
</evidence>
<reference evidence="5" key="1">
    <citation type="submission" date="2016-10" db="EMBL/GenBank/DDBJ databases">
        <authorList>
            <person name="Varghese N."/>
            <person name="Submissions S."/>
        </authorList>
    </citation>
    <scope>NUCLEOTIDE SEQUENCE [LARGE SCALE GENOMIC DNA]</scope>
    <source>
        <strain evidence="5">M1</strain>
    </source>
</reference>
<dbReference type="Gene3D" id="3.40.50.2000">
    <property type="entry name" value="Glycogen Phosphorylase B"/>
    <property type="match status" value="2"/>
</dbReference>
<dbReference type="Pfam" id="PF00534">
    <property type="entry name" value="Glycos_transf_1"/>
    <property type="match status" value="1"/>
</dbReference>
<dbReference type="GO" id="GO:0009103">
    <property type="term" value="P:lipopolysaccharide biosynthetic process"/>
    <property type="evidence" value="ECO:0007669"/>
    <property type="project" value="TreeGrafter"/>
</dbReference>
<evidence type="ECO:0000259" key="3">
    <source>
        <dbReference type="Pfam" id="PF13439"/>
    </source>
</evidence>
<dbReference type="CDD" id="cd03809">
    <property type="entry name" value="GT4_MtfB-like"/>
    <property type="match status" value="1"/>
</dbReference>
<dbReference type="InterPro" id="IPR001296">
    <property type="entry name" value="Glyco_trans_1"/>
</dbReference>
<organism evidence="4 5">
    <name type="scientific">Parageobacillus thermantarcticus</name>
    <dbReference type="NCBI Taxonomy" id="186116"/>
    <lineage>
        <taxon>Bacteria</taxon>
        <taxon>Bacillati</taxon>
        <taxon>Bacillota</taxon>
        <taxon>Bacilli</taxon>
        <taxon>Bacillales</taxon>
        <taxon>Anoxybacillaceae</taxon>
        <taxon>Parageobacillus</taxon>
    </lineage>
</organism>
<dbReference type="AlphaFoldDB" id="A0A1I0TBE3"/>
<dbReference type="PANTHER" id="PTHR46401:SF2">
    <property type="entry name" value="GLYCOSYLTRANSFERASE WBBK-RELATED"/>
    <property type="match status" value="1"/>
</dbReference>
<feature type="domain" description="Glycosyl transferase family 1" evidence="2">
    <location>
        <begin position="177"/>
        <end position="339"/>
    </location>
</feature>
<evidence type="ECO:0000256" key="1">
    <source>
        <dbReference type="ARBA" id="ARBA00022679"/>
    </source>
</evidence>
<keyword evidence="1 4" id="KW-0808">Transferase</keyword>
<feature type="domain" description="Glycosyltransferase subfamily 4-like N-terminal" evidence="3">
    <location>
        <begin position="96"/>
        <end position="170"/>
    </location>
</feature>
<evidence type="ECO:0000313" key="4">
    <source>
        <dbReference type="EMBL" id="SFA49037.1"/>
    </source>
</evidence>
<evidence type="ECO:0000259" key="2">
    <source>
        <dbReference type="Pfam" id="PF00534"/>
    </source>
</evidence>
<dbReference type="Pfam" id="PF13439">
    <property type="entry name" value="Glyco_transf_4"/>
    <property type="match status" value="1"/>
</dbReference>
<keyword evidence="5" id="KW-1185">Reference proteome</keyword>
<proteinExistence type="predicted"/>
<dbReference type="EMBL" id="FOJS01000019">
    <property type="protein sequence ID" value="SFA49037.1"/>
    <property type="molecule type" value="Genomic_DNA"/>
</dbReference>
<protein>
    <submittedName>
        <fullName evidence="4">Glycosyltransferase involved in cell wall bisynthesis</fullName>
    </submittedName>
</protein>
<dbReference type="InterPro" id="IPR028098">
    <property type="entry name" value="Glyco_trans_4-like_N"/>
</dbReference>
<accession>A0A1I0TBE3</accession>